<gene>
    <name evidence="1" type="ORF">FWK35_00018646</name>
</gene>
<reference evidence="1 2" key="1">
    <citation type="submission" date="2019-08" db="EMBL/GenBank/DDBJ databases">
        <title>Whole genome of Aphis craccivora.</title>
        <authorList>
            <person name="Voronova N.V."/>
            <person name="Shulinski R.S."/>
            <person name="Bandarenka Y.V."/>
            <person name="Zhorov D.G."/>
            <person name="Warner D."/>
        </authorList>
    </citation>
    <scope>NUCLEOTIDE SEQUENCE [LARGE SCALE GENOMIC DNA]</scope>
    <source>
        <strain evidence="1">180601</strain>
        <tissue evidence="1">Whole Body</tissue>
    </source>
</reference>
<evidence type="ECO:0000313" key="1">
    <source>
        <dbReference type="EMBL" id="KAF0762494.1"/>
    </source>
</evidence>
<protein>
    <submittedName>
        <fullName evidence="1">Uncharacterized protein</fullName>
    </submittedName>
</protein>
<sequence length="103" mass="12568">MYDKLKFVAVTGDTFRIELLEVDRSKRDPQNVLFVVVSISDYQFYKLENTNDILFQFYSRNQSIYYIDKRYFRSFSHKIIFANVQYFFKWSSKNLPKCKIKCK</sequence>
<name>A0A6G0YWP6_APHCR</name>
<proteinExistence type="predicted"/>
<dbReference type="Proteomes" id="UP000478052">
    <property type="component" value="Unassembled WGS sequence"/>
</dbReference>
<dbReference type="EMBL" id="VUJU01002131">
    <property type="protein sequence ID" value="KAF0762494.1"/>
    <property type="molecule type" value="Genomic_DNA"/>
</dbReference>
<accession>A0A6G0YWP6</accession>
<keyword evidence="2" id="KW-1185">Reference proteome</keyword>
<evidence type="ECO:0000313" key="2">
    <source>
        <dbReference type="Proteomes" id="UP000478052"/>
    </source>
</evidence>
<organism evidence="1 2">
    <name type="scientific">Aphis craccivora</name>
    <name type="common">Cowpea aphid</name>
    <dbReference type="NCBI Taxonomy" id="307492"/>
    <lineage>
        <taxon>Eukaryota</taxon>
        <taxon>Metazoa</taxon>
        <taxon>Ecdysozoa</taxon>
        <taxon>Arthropoda</taxon>
        <taxon>Hexapoda</taxon>
        <taxon>Insecta</taxon>
        <taxon>Pterygota</taxon>
        <taxon>Neoptera</taxon>
        <taxon>Paraneoptera</taxon>
        <taxon>Hemiptera</taxon>
        <taxon>Sternorrhyncha</taxon>
        <taxon>Aphidomorpha</taxon>
        <taxon>Aphidoidea</taxon>
        <taxon>Aphididae</taxon>
        <taxon>Aphidini</taxon>
        <taxon>Aphis</taxon>
        <taxon>Aphis</taxon>
    </lineage>
</organism>
<comment type="caution">
    <text evidence="1">The sequence shown here is derived from an EMBL/GenBank/DDBJ whole genome shotgun (WGS) entry which is preliminary data.</text>
</comment>
<dbReference type="AlphaFoldDB" id="A0A6G0YWP6"/>